<comment type="pathway">
    <text evidence="1 10">Isoprenoid biosynthesis; dimethylallyl diphosphate biosynthesis; dimethylallyl diphosphate from isopentenyl diphosphate: step 1/1.</text>
</comment>
<feature type="binding site" evidence="10">
    <location>
        <position position="40"/>
    </location>
    <ligand>
        <name>Mn(2+)</name>
        <dbReference type="ChEBI" id="CHEBI:29035"/>
    </ligand>
</feature>
<dbReference type="STRING" id="1300347.I601_3785"/>
<dbReference type="InterPro" id="IPR015797">
    <property type="entry name" value="NUDIX_hydrolase-like_dom_sf"/>
</dbReference>
<comment type="subcellular location">
    <subcellularLocation>
        <location evidence="10">Cytoplasm</location>
    </subcellularLocation>
</comment>
<evidence type="ECO:0000256" key="4">
    <source>
        <dbReference type="ARBA" id="ARBA00022490"/>
    </source>
</evidence>
<dbReference type="EC" id="5.3.3.2" evidence="3 10"/>
<dbReference type="EMBL" id="CP015079">
    <property type="protein sequence ID" value="ANH40184.1"/>
    <property type="molecule type" value="Genomic_DNA"/>
</dbReference>
<comment type="function">
    <text evidence="10">Catalyzes the 1,3-allylic rearrangement of the homoallylic substrate isopentenyl (IPP) to its highly electrophilic allylic isomer, dimethylallyl diphosphate (DMAPP).</text>
</comment>
<keyword evidence="7 10" id="KW-0464">Manganese</keyword>
<dbReference type="SUPFAM" id="SSF55811">
    <property type="entry name" value="Nudix"/>
    <property type="match status" value="1"/>
</dbReference>
<dbReference type="FunFam" id="3.90.79.10:FF:000009">
    <property type="entry name" value="Isopentenyl-diphosphate Delta-isomerase"/>
    <property type="match status" value="1"/>
</dbReference>
<dbReference type="InterPro" id="IPR056375">
    <property type="entry name" value="Idi_bact"/>
</dbReference>
<proteinExistence type="inferred from homology"/>
<evidence type="ECO:0000256" key="10">
    <source>
        <dbReference type="HAMAP-Rule" id="MF_00202"/>
    </source>
</evidence>
<dbReference type="InterPro" id="IPR000086">
    <property type="entry name" value="NUDIX_hydrolase_dom"/>
</dbReference>
<feature type="active site" evidence="10 11">
    <location>
        <position position="123"/>
    </location>
</feature>
<dbReference type="PROSITE" id="PS51462">
    <property type="entry name" value="NUDIX"/>
    <property type="match status" value="1"/>
</dbReference>
<feature type="binding site" evidence="10">
    <location>
        <position position="33"/>
    </location>
    <ligand>
        <name>Mn(2+)</name>
        <dbReference type="ChEBI" id="CHEBI:29035"/>
    </ligand>
</feature>
<dbReference type="GO" id="GO:0050992">
    <property type="term" value="P:dimethylallyl diphosphate biosynthetic process"/>
    <property type="evidence" value="ECO:0007669"/>
    <property type="project" value="UniProtKB-UniRule"/>
</dbReference>
<accession>A0A1A9GPF8</accession>
<dbReference type="UniPathway" id="UPA00059">
    <property type="reaction ID" value="UER00104"/>
</dbReference>
<evidence type="ECO:0000256" key="5">
    <source>
        <dbReference type="ARBA" id="ARBA00022723"/>
    </source>
</evidence>
<evidence type="ECO:0000259" key="12">
    <source>
        <dbReference type="PROSITE" id="PS51462"/>
    </source>
</evidence>
<evidence type="ECO:0000313" key="13">
    <source>
        <dbReference type="EMBL" id="ANH40184.1"/>
    </source>
</evidence>
<dbReference type="InterPro" id="IPR011876">
    <property type="entry name" value="IsopentenylPP_isomerase_typ1"/>
</dbReference>
<dbReference type="NCBIfam" id="NF002995">
    <property type="entry name" value="PRK03759.1"/>
    <property type="match status" value="1"/>
</dbReference>
<dbReference type="KEGG" id="ndk:I601_3785"/>
<feature type="active site" evidence="10 11">
    <location>
        <position position="75"/>
    </location>
</feature>
<dbReference type="RefSeq" id="WP_068113150.1">
    <property type="nucleotide sequence ID" value="NZ_CP015079.1"/>
</dbReference>
<comment type="catalytic activity">
    <reaction evidence="10">
        <text>isopentenyl diphosphate = dimethylallyl diphosphate</text>
        <dbReference type="Rhea" id="RHEA:23284"/>
        <dbReference type="ChEBI" id="CHEBI:57623"/>
        <dbReference type="ChEBI" id="CHEBI:128769"/>
        <dbReference type="EC" id="5.3.3.2"/>
    </reaction>
</comment>
<keyword evidence="8 10" id="KW-0414">Isoprene biosynthesis</keyword>
<evidence type="ECO:0000256" key="7">
    <source>
        <dbReference type="ARBA" id="ARBA00023211"/>
    </source>
</evidence>
<sequence length="196" mass="21475">MSARTDPDGPVEQVVLLDESGQAIGAADKARVHHADTPLHLAFSCYVFDDAGRILLTQRALGKRTFPGVWTNSCCGHPGPGEPLEQAVRRRLDQELGLEVGELDLVLPGFRYRAAMQGVVENEMCPVLVTRTTARPAPNPDEVEDVVWVPWAEFRTSVLDGTREISPWCALQVRALPEDPWAAPARPTSELPPALH</sequence>
<dbReference type="GO" id="GO:0008299">
    <property type="term" value="P:isoprenoid biosynthetic process"/>
    <property type="evidence" value="ECO:0007669"/>
    <property type="project" value="UniProtKB-UniRule"/>
</dbReference>
<evidence type="ECO:0000256" key="9">
    <source>
        <dbReference type="ARBA" id="ARBA00023235"/>
    </source>
</evidence>
<feature type="binding site" evidence="10">
    <location>
        <position position="95"/>
    </location>
    <ligand>
        <name>Mg(2+)</name>
        <dbReference type="ChEBI" id="CHEBI:18420"/>
    </ligand>
</feature>
<dbReference type="AlphaFoldDB" id="A0A1A9GPF8"/>
<keyword evidence="14" id="KW-1185">Reference proteome</keyword>
<reference evidence="13 14" key="1">
    <citation type="submission" date="2016-03" db="EMBL/GenBank/DDBJ databases">
        <title>Complete genome sequence of a soil Actinobacterium, Nocardioides dokdonensis FR1436.</title>
        <authorList>
            <person name="Kwon S.-K."/>
            <person name="Kim K."/>
            <person name="Kim J.F."/>
        </authorList>
    </citation>
    <scope>NUCLEOTIDE SEQUENCE [LARGE SCALE GENOMIC DNA]</scope>
    <source>
        <strain evidence="13 14">FR1436</strain>
    </source>
</reference>
<dbReference type="GO" id="GO:0004452">
    <property type="term" value="F:isopentenyl-diphosphate delta-isomerase activity"/>
    <property type="evidence" value="ECO:0007669"/>
    <property type="project" value="UniProtKB-UniRule"/>
</dbReference>
<protein>
    <recommendedName>
        <fullName evidence="3 10">Isopentenyl-diphosphate Delta-isomerase</fullName>
        <shortName evidence="10">IPP isomerase</shortName>
        <ecNumber evidence="3 10">5.3.3.2</ecNumber>
    </recommendedName>
    <alternativeName>
        <fullName evidence="10">IPP:DMAPP isomerase</fullName>
    </alternativeName>
    <alternativeName>
        <fullName evidence="10">Isopentenyl pyrophosphate isomerase</fullName>
    </alternativeName>
</protein>
<dbReference type="Gene3D" id="3.90.79.10">
    <property type="entry name" value="Nucleoside Triphosphate Pyrophosphohydrolase"/>
    <property type="match status" value="1"/>
</dbReference>
<dbReference type="HAMAP" id="MF_00202">
    <property type="entry name" value="Idi"/>
    <property type="match status" value="1"/>
</dbReference>
<gene>
    <name evidence="10 13" type="primary">idi</name>
    <name evidence="13" type="ORF">I601_3785</name>
</gene>
<comment type="cofactor">
    <cofactor evidence="10">
        <name>Mg(2+)</name>
        <dbReference type="ChEBI" id="CHEBI:18420"/>
    </cofactor>
    <text evidence="10">Binds 1 Mg(2+) ion per subunit. The magnesium ion binds only when substrate is bound.</text>
</comment>
<feature type="binding site" evidence="10">
    <location>
        <position position="123"/>
    </location>
    <ligand>
        <name>Mn(2+)</name>
        <dbReference type="ChEBI" id="CHEBI:29035"/>
    </ligand>
</feature>
<dbReference type="PIRSF" id="PIRSF018427">
    <property type="entry name" value="Isopntndiph_ism"/>
    <property type="match status" value="1"/>
</dbReference>
<dbReference type="PANTHER" id="PTHR10885">
    <property type="entry name" value="ISOPENTENYL-DIPHOSPHATE DELTA-ISOMERASE"/>
    <property type="match status" value="1"/>
</dbReference>
<dbReference type="Pfam" id="PF00293">
    <property type="entry name" value="NUDIX"/>
    <property type="match status" value="1"/>
</dbReference>
<dbReference type="PATRIC" id="fig|1300347.3.peg.3791"/>
<evidence type="ECO:0000256" key="8">
    <source>
        <dbReference type="ARBA" id="ARBA00023229"/>
    </source>
</evidence>
<keyword evidence="6 10" id="KW-0460">Magnesium</keyword>
<feature type="domain" description="Nudix hydrolase" evidence="12">
    <location>
        <begin position="38"/>
        <end position="171"/>
    </location>
</feature>
<evidence type="ECO:0000313" key="14">
    <source>
        <dbReference type="Proteomes" id="UP000077868"/>
    </source>
</evidence>
<evidence type="ECO:0000256" key="11">
    <source>
        <dbReference type="PIRSR" id="PIRSR018427-1"/>
    </source>
</evidence>
<feature type="binding site" evidence="10">
    <location>
        <position position="121"/>
    </location>
    <ligand>
        <name>Mn(2+)</name>
        <dbReference type="ChEBI" id="CHEBI:29035"/>
    </ligand>
</feature>
<keyword evidence="4 10" id="KW-0963">Cytoplasm</keyword>
<evidence type="ECO:0000256" key="1">
    <source>
        <dbReference type="ARBA" id="ARBA00004826"/>
    </source>
</evidence>
<evidence type="ECO:0000256" key="3">
    <source>
        <dbReference type="ARBA" id="ARBA00012057"/>
    </source>
</evidence>
<keyword evidence="5 10" id="KW-0479">Metal-binding</keyword>
<keyword evidence="9 10" id="KW-0413">Isomerase</keyword>
<evidence type="ECO:0000256" key="6">
    <source>
        <dbReference type="ARBA" id="ARBA00022842"/>
    </source>
</evidence>
<feature type="binding site" evidence="10">
    <location>
        <position position="77"/>
    </location>
    <ligand>
        <name>Mn(2+)</name>
        <dbReference type="ChEBI" id="CHEBI:29035"/>
    </ligand>
</feature>
<dbReference type="Proteomes" id="UP000077868">
    <property type="component" value="Chromosome"/>
</dbReference>
<dbReference type="GO" id="GO:0046872">
    <property type="term" value="F:metal ion binding"/>
    <property type="evidence" value="ECO:0007669"/>
    <property type="project" value="UniProtKB-KW"/>
</dbReference>
<comment type="cofactor">
    <cofactor evidence="10">
        <name>Mn(2+)</name>
        <dbReference type="ChEBI" id="CHEBI:29035"/>
    </cofactor>
    <text evidence="10">Binds 1 Mn(2+) ion per subunit.</text>
</comment>
<dbReference type="NCBIfam" id="TIGR02150">
    <property type="entry name" value="IPP_isom_1"/>
    <property type="match status" value="1"/>
</dbReference>
<evidence type="ECO:0000256" key="2">
    <source>
        <dbReference type="ARBA" id="ARBA00007579"/>
    </source>
</evidence>
<organism evidence="13 14">
    <name type="scientific">Nocardioides dokdonensis FR1436</name>
    <dbReference type="NCBI Taxonomy" id="1300347"/>
    <lineage>
        <taxon>Bacteria</taxon>
        <taxon>Bacillati</taxon>
        <taxon>Actinomycetota</taxon>
        <taxon>Actinomycetes</taxon>
        <taxon>Propionibacteriales</taxon>
        <taxon>Nocardioidaceae</taxon>
        <taxon>Nocardioides</taxon>
    </lineage>
</organism>
<dbReference type="OrthoDB" id="9809458at2"/>
<dbReference type="GO" id="GO:0005737">
    <property type="term" value="C:cytoplasm"/>
    <property type="evidence" value="ECO:0007669"/>
    <property type="project" value="UniProtKB-SubCell"/>
</dbReference>
<dbReference type="CDD" id="cd02885">
    <property type="entry name" value="NUDIX_IPP_Isomerase"/>
    <property type="match status" value="1"/>
</dbReference>
<dbReference type="PANTHER" id="PTHR10885:SF0">
    <property type="entry name" value="ISOPENTENYL-DIPHOSPHATE DELTA-ISOMERASE"/>
    <property type="match status" value="1"/>
</dbReference>
<name>A0A1A9GPF8_9ACTN</name>
<comment type="similarity">
    <text evidence="2 10">Belongs to the IPP isomerase type 1 family.</text>
</comment>